<evidence type="ECO:0000256" key="5">
    <source>
        <dbReference type="ARBA" id="ARBA00023053"/>
    </source>
</evidence>
<keyword evidence="7 10" id="KW-0472">Membrane</keyword>
<feature type="transmembrane region" description="Helical" evidence="10">
    <location>
        <begin position="33"/>
        <end position="53"/>
    </location>
</feature>
<feature type="transmembrane region" description="Helical" evidence="10">
    <location>
        <begin position="246"/>
        <end position="266"/>
    </location>
</feature>
<organism evidence="12 13">
    <name type="scientific">Tetrahymena thermophila (strain SB210)</name>
    <dbReference type="NCBI Taxonomy" id="312017"/>
    <lineage>
        <taxon>Eukaryota</taxon>
        <taxon>Sar</taxon>
        <taxon>Alveolata</taxon>
        <taxon>Ciliophora</taxon>
        <taxon>Intramacronucleata</taxon>
        <taxon>Oligohymenophorea</taxon>
        <taxon>Hymenostomatida</taxon>
        <taxon>Tetrahymenina</taxon>
        <taxon>Tetrahymenidae</taxon>
        <taxon>Tetrahymena</taxon>
    </lineage>
</organism>
<feature type="region of interest" description="Disordered" evidence="9">
    <location>
        <begin position="503"/>
        <end position="547"/>
    </location>
</feature>
<feature type="domain" description="Cation/H+ exchanger transmembrane" evidence="11">
    <location>
        <begin position="21"/>
        <end position="425"/>
    </location>
</feature>
<dbReference type="Gene3D" id="6.10.140.1330">
    <property type="match status" value="1"/>
</dbReference>
<dbReference type="GO" id="GO:0015386">
    <property type="term" value="F:potassium:proton antiporter activity"/>
    <property type="evidence" value="ECO:0007669"/>
    <property type="project" value="TreeGrafter"/>
</dbReference>
<keyword evidence="6" id="KW-0406">Ion transport</keyword>
<evidence type="ECO:0000256" key="6">
    <source>
        <dbReference type="ARBA" id="ARBA00023065"/>
    </source>
</evidence>
<dbReference type="EMBL" id="GG662330">
    <property type="protein sequence ID" value="EAS05781.2"/>
    <property type="molecule type" value="Genomic_DNA"/>
</dbReference>
<proteinExistence type="predicted"/>
<dbReference type="InterPro" id="IPR004709">
    <property type="entry name" value="NaH_exchanger"/>
</dbReference>
<evidence type="ECO:0000256" key="3">
    <source>
        <dbReference type="ARBA" id="ARBA00022692"/>
    </source>
</evidence>
<dbReference type="AlphaFoldDB" id="Q24DC4"/>
<dbReference type="PANTHER" id="PTHR10110:SF187">
    <property type="entry name" value="SODIUM_HYDROGEN EXCHANGER"/>
    <property type="match status" value="1"/>
</dbReference>
<feature type="transmembrane region" description="Helical" evidence="10">
    <location>
        <begin position="65"/>
        <end position="82"/>
    </location>
</feature>
<evidence type="ECO:0000313" key="13">
    <source>
        <dbReference type="Proteomes" id="UP000009168"/>
    </source>
</evidence>
<dbReference type="RefSeq" id="XP_001026026.2">
    <property type="nucleotide sequence ID" value="XM_001026026.3"/>
</dbReference>
<sequence>MNDHFGIGAFFIVLIIVIQSIIGSYFSFKNFKYFHQTGVAILLGILVSAITYYGLDYQVKLEKKIFVYVFLPAIVFSEGYSLKKKIFFNNMTYILIYGFLGTIITFTFLAFSMNYIQNNGLISIESNRKHSNEADYVPTEVFLGTKEIILFSAALSSKDSFLGSTMVDHHAYPTLFHIVFGEGIMNDATSLVVFESFEQLIEHESKMSWSTIPYVFGLFFVSIILSVLSGTFFGVICTLILKHMKFLNETVIHEILIVFMCSYSSYCIIEYFQYSGIISLLVSGFIVGYYGFHNLSDKAKICANVTFQTISSGAENFLFAFVGFTTFSFYQNAWSYSLIGWIILILIISRVFQVFVVSAIFRLFYRKTPFIVKLREQTVLCFTGVSRGILGYILMDQVHSDDFQDLLNSTMIGVLIITTLFFGIINPKVIECVLPAPQHHNVEHQKDAHAHEKKTKLETELGSSKLHDLKQDHDLKNYKVEQQMACQQLEKVDNNIISLENVELENQDKKDQKGQENTKSEKQKQKSKDEIKNNNNPSNSKAEIQQDPQMTQKFNNLFHYDESQFDPEYFFVKKQKIQALLNNKYDPELFASKIRFKISRINEKYIKPFLIRDYKSKLDEFIIASRFLREDRMQLIRPQHQNRNSAFIAASLIRVKNVLKNIHHQKKQEKEQKPQVPDEENKKFVSQKNNSISQNKID</sequence>
<evidence type="ECO:0000313" key="12">
    <source>
        <dbReference type="EMBL" id="EAS05781.2"/>
    </source>
</evidence>
<name>Q24DC4_TETTS</name>
<keyword evidence="13" id="KW-1185">Reference proteome</keyword>
<evidence type="ECO:0000256" key="2">
    <source>
        <dbReference type="ARBA" id="ARBA00022448"/>
    </source>
</evidence>
<dbReference type="KEGG" id="tet:TTHERM_01127440"/>
<dbReference type="eggNOG" id="KOG1965">
    <property type="taxonomic scope" value="Eukaryota"/>
</dbReference>
<evidence type="ECO:0000256" key="9">
    <source>
        <dbReference type="SAM" id="MobiDB-lite"/>
    </source>
</evidence>
<evidence type="ECO:0000259" key="11">
    <source>
        <dbReference type="Pfam" id="PF00999"/>
    </source>
</evidence>
<feature type="transmembrane region" description="Helical" evidence="10">
    <location>
        <begin position="406"/>
        <end position="425"/>
    </location>
</feature>
<keyword evidence="4 10" id="KW-1133">Transmembrane helix</keyword>
<dbReference type="OrthoDB" id="196264at2759"/>
<accession>Q24DC4</accession>
<evidence type="ECO:0000256" key="4">
    <source>
        <dbReference type="ARBA" id="ARBA00022989"/>
    </source>
</evidence>
<comment type="subcellular location">
    <subcellularLocation>
        <location evidence="1">Membrane</location>
        <topology evidence="1">Multi-pass membrane protein</topology>
    </subcellularLocation>
</comment>
<feature type="compositionally biased region" description="Polar residues" evidence="9">
    <location>
        <begin position="684"/>
        <end position="698"/>
    </location>
</feature>
<dbReference type="GO" id="GO:0005886">
    <property type="term" value="C:plasma membrane"/>
    <property type="evidence" value="ECO:0007669"/>
    <property type="project" value="TreeGrafter"/>
</dbReference>
<dbReference type="GeneID" id="7837601"/>
<dbReference type="GO" id="GO:0098719">
    <property type="term" value="P:sodium ion import across plasma membrane"/>
    <property type="evidence" value="ECO:0007669"/>
    <property type="project" value="TreeGrafter"/>
</dbReference>
<dbReference type="InterPro" id="IPR018422">
    <property type="entry name" value="Cation/H_exchanger_CPA1"/>
</dbReference>
<evidence type="ECO:0000256" key="10">
    <source>
        <dbReference type="SAM" id="Phobius"/>
    </source>
</evidence>
<protein>
    <submittedName>
        <fullName evidence="12">Transporter/monovalent cation:proton antiporter-1 (CPA1) family protein</fullName>
    </submittedName>
</protein>
<feature type="compositionally biased region" description="Basic and acidic residues" evidence="9">
    <location>
        <begin position="506"/>
        <end position="532"/>
    </location>
</feature>
<dbReference type="HOGENOM" id="CLU_029411_0_0_1"/>
<dbReference type="Proteomes" id="UP000009168">
    <property type="component" value="Unassembled WGS sequence"/>
</dbReference>
<reference evidence="13" key="1">
    <citation type="journal article" date="2006" name="PLoS Biol.">
        <title>Macronuclear genome sequence of the ciliate Tetrahymena thermophila, a model eukaryote.</title>
        <authorList>
            <person name="Eisen J.A."/>
            <person name="Coyne R.S."/>
            <person name="Wu M."/>
            <person name="Wu D."/>
            <person name="Thiagarajan M."/>
            <person name="Wortman J.R."/>
            <person name="Badger J.H."/>
            <person name="Ren Q."/>
            <person name="Amedeo P."/>
            <person name="Jones K.M."/>
            <person name="Tallon L.J."/>
            <person name="Delcher A.L."/>
            <person name="Salzberg S.L."/>
            <person name="Silva J.C."/>
            <person name="Haas B.J."/>
            <person name="Majoros W.H."/>
            <person name="Farzad M."/>
            <person name="Carlton J.M."/>
            <person name="Smith R.K. Jr."/>
            <person name="Garg J."/>
            <person name="Pearlman R.E."/>
            <person name="Karrer K.M."/>
            <person name="Sun L."/>
            <person name="Manning G."/>
            <person name="Elde N.C."/>
            <person name="Turkewitz A.P."/>
            <person name="Asai D.J."/>
            <person name="Wilkes D.E."/>
            <person name="Wang Y."/>
            <person name="Cai H."/>
            <person name="Collins K."/>
            <person name="Stewart B.A."/>
            <person name="Lee S.R."/>
            <person name="Wilamowska K."/>
            <person name="Weinberg Z."/>
            <person name="Ruzzo W.L."/>
            <person name="Wloga D."/>
            <person name="Gaertig J."/>
            <person name="Frankel J."/>
            <person name="Tsao C.-C."/>
            <person name="Gorovsky M.A."/>
            <person name="Keeling P.J."/>
            <person name="Waller R.F."/>
            <person name="Patron N.J."/>
            <person name="Cherry J.M."/>
            <person name="Stover N.A."/>
            <person name="Krieger C.J."/>
            <person name="del Toro C."/>
            <person name="Ryder H.F."/>
            <person name="Williamson S.C."/>
            <person name="Barbeau R.A."/>
            <person name="Hamilton E.P."/>
            <person name="Orias E."/>
        </authorList>
    </citation>
    <scope>NUCLEOTIDE SEQUENCE [LARGE SCALE GENOMIC DNA]</scope>
    <source>
        <strain evidence="13">SB210</strain>
    </source>
</reference>
<dbReference type="Pfam" id="PF00999">
    <property type="entry name" value="Na_H_Exchanger"/>
    <property type="match status" value="1"/>
</dbReference>
<feature type="transmembrane region" description="Helical" evidence="10">
    <location>
        <begin position="214"/>
        <end position="241"/>
    </location>
</feature>
<keyword evidence="5" id="KW-0915">Sodium</keyword>
<keyword evidence="2" id="KW-0813">Transport</keyword>
<dbReference type="InterPro" id="IPR006153">
    <property type="entry name" value="Cation/H_exchanger_TM"/>
</dbReference>
<evidence type="ECO:0000256" key="8">
    <source>
        <dbReference type="ARBA" id="ARBA00023201"/>
    </source>
</evidence>
<dbReference type="PANTHER" id="PTHR10110">
    <property type="entry name" value="SODIUM/HYDROGEN EXCHANGER"/>
    <property type="match status" value="1"/>
</dbReference>
<feature type="transmembrane region" description="Helical" evidence="10">
    <location>
        <begin position="6"/>
        <end position="26"/>
    </location>
</feature>
<feature type="region of interest" description="Disordered" evidence="9">
    <location>
        <begin position="443"/>
        <end position="464"/>
    </location>
</feature>
<keyword evidence="3 10" id="KW-0812">Transmembrane</keyword>
<gene>
    <name evidence="12" type="ORF">TTHERM_01127440</name>
</gene>
<dbReference type="InParanoid" id="Q24DC4"/>
<dbReference type="PRINTS" id="PR01084">
    <property type="entry name" value="NAHEXCHNGR"/>
</dbReference>
<feature type="region of interest" description="Disordered" evidence="9">
    <location>
        <begin position="664"/>
        <end position="698"/>
    </location>
</feature>
<evidence type="ECO:0000256" key="7">
    <source>
        <dbReference type="ARBA" id="ARBA00023136"/>
    </source>
</evidence>
<feature type="transmembrane region" description="Helical" evidence="10">
    <location>
        <begin position="272"/>
        <end position="292"/>
    </location>
</feature>
<feature type="compositionally biased region" description="Polar residues" evidence="9">
    <location>
        <begin position="533"/>
        <end position="547"/>
    </location>
</feature>
<feature type="transmembrane region" description="Helical" evidence="10">
    <location>
        <begin position="338"/>
        <end position="365"/>
    </location>
</feature>
<keyword evidence="8" id="KW-0739">Sodium transport</keyword>
<dbReference type="GO" id="GO:0051453">
    <property type="term" value="P:regulation of intracellular pH"/>
    <property type="evidence" value="ECO:0007669"/>
    <property type="project" value="TreeGrafter"/>
</dbReference>
<dbReference type="GO" id="GO:0015385">
    <property type="term" value="F:sodium:proton antiporter activity"/>
    <property type="evidence" value="ECO:0007669"/>
    <property type="project" value="InterPro"/>
</dbReference>
<evidence type="ECO:0000256" key="1">
    <source>
        <dbReference type="ARBA" id="ARBA00004141"/>
    </source>
</evidence>
<feature type="transmembrane region" description="Helical" evidence="10">
    <location>
        <begin position="313"/>
        <end position="332"/>
    </location>
</feature>
<feature type="transmembrane region" description="Helical" evidence="10">
    <location>
        <begin position="94"/>
        <end position="116"/>
    </location>
</feature>